<dbReference type="PANTHER" id="PTHR33799:SF1">
    <property type="entry name" value="PTS SYSTEM MANNOSE-SPECIFIC EIIAB COMPONENT-RELATED"/>
    <property type="match status" value="1"/>
</dbReference>
<dbReference type="PROSITE" id="PS51096">
    <property type="entry name" value="PTS_EIIA_TYPE_4"/>
    <property type="match status" value="1"/>
</dbReference>
<reference evidence="3 4" key="1">
    <citation type="submission" date="2017-07" db="EMBL/GenBank/DDBJ databases">
        <title>Recovery of genomes from metagenomes via a dereplication, aggregation, and scoring strategy.</title>
        <authorList>
            <person name="Sieber C.M."/>
            <person name="Probst A.J."/>
            <person name="Sharrar A."/>
            <person name="Thomas B.C."/>
            <person name="Hess M."/>
            <person name="Tringe S.G."/>
            <person name="Banfield J.F."/>
        </authorList>
    </citation>
    <scope>NUCLEOTIDE SEQUENCE [LARGE SCALE GENOMIC DNA]</scope>
    <source>
        <strain evidence="3">JGI_Cruoil_03_51_56</strain>
    </source>
</reference>
<dbReference type="Proteomes" id="UP000215559">
    <property type="component" value="Unassembled WGS sequence"/>
</dbReference>
<evidence type="ECO:0000313" key="4">
    <source>
        <dbReference type="Proteomes" id="UP000215559"/>
    </source>
</evidence>
<evidence type="ECO:0000256" key="1">
    <source>
        <dbReference type="ARBA" id="ARBA00022679"/>
    </source>
</evidence>
<organism evidence="3 4">
    <name type="scientific">candidate division WOR-3 bacterium JGI_Cruoil_03_51_56</name>
    <dbReference type="NCBI Taxonomy" id="1973747"/>
    <lineage>
        <taxon>Bacteria</taxon>
        <taxon>Bacteria division WOR-3</taxon>
    </lineage>
</organism>
<evidence type="ECO:0000313" key="3">
    <source>
        <dbReference type="EMBL" id="OYD15110.1"/>
    </source>
</evidence>
<gene>
    <name evidence="3" type="ORF">CH330_06595</name>
</gene>
<protein>
    <recommendedName>
        <fullName evidence="2">PTS EIIA type-4 domain-containing protein</fullName>
    </recommendedName>
</protein>
<name>A0A235BRJ6_UNCW3</name>
<proteinExistence type="predicted"/>
<dbReference type="Pfam" id="PF03610">
    <property type="entry name" value="EIIA-man"/>
    <property type="match status" value="1"/>
</dbReference>
<accession>A0A235BRJ6</accession>
<dbReference type="AlphaFoldDB" id="A0A235BRJ6"/>
<dbReference type="GO" id="GO:0016020">
    <property type="term" value="C:membrane"/>
    <property type="evidence" value="ECO:0007669"/>
    <property type="project" value="InterPro"/>
</dbReference>
<dbReference type="PANTHER" id="PTHR33799">
    <property type="entry name" value="PTS PERMEASE-RELATED-RELATED"/>
    <property type="match status" value="1"/>
</dbReference>
<dbReference type="InterPro" id="IPR004701">
    <property type="entry name" value="PTS_EIIA_man-typ"/>
</dbReference>
<dbReference type="EMBL" id="NOZP01000122">
    <property type="protein sequence ID" value="OYD15110.1"/>
    <property type="molecule type" value="Genomic_DNA"/>
</dbReference>
<comment type="caution">
    <text evidence="3">The sequence shown here is derived from an EMBL/GenBank/DDBJ whole genome shotgun (WGS) entry which is preliminary data.</text>
</comment>
<dbReference type="GO" id="GO:0009401">
    <property type="term" value="P:phosphoenolpyruvate-dependent sugar phosphotransferase system"/>
    <property type="evidence" value="ECO:0007669"/>
    <property type="project" value="InterPro"/>
</dbReference>
<keyword evidence="1" id="KW-0808">Transferase</keyword>
<feature type="domain" description="PTS EIIA type-4" evidence="2">
    <location>
        <begin position="9"/>
        <end position="131"/>
    </location>
</feature>
<dbReference type="Gene3D" id="3.40.50.510">
    <property type="entry name" value="Phosphotransferase system, mannose-type IIA component"/>
    <property type="match status" value="1"/>
</dbReference>
<dbReference type="SUPFAM" id="SSF53062">
    <property type="entry name" value="PTS system fructose IIA component-like"/>
    <property type="match status" value="1"/>
</dbReference>
<sequence length="136" mass="15074">MTKNKNSRPILGIIVGHGGLPRAFQEVAASIVGHSHGIVIVSNENLSAAEMESRLDKIVEEHPKSDILMFIDLYGSGCAHIGAKVRRRHPGNIAVIYGTNLPMLIRFLYYRDRLNLTELAELMQRTGTEEIRLGPS</sequence>
<dbReference type="GO" id="GO:0016740">
    <property type="term" value="F:transferase activity"/>
    <property type="evidence" value="ECO:0007669"/>
    <property type="project" value="UniProtKB-KW"/>
</dbReference>
<evidence type="ECO:0000259" key="2">
    <source>
        <dbReference type="PROSITE" id="PS51096"/>
    </source>
</evidence>
<dbReference type="InterPro" id="IPR051471">
    <property type="entry name" value="Bacterial_PTS_sugar_comp"/>
</dbReference>
<dbReference type="InterPro" id="IPR036662">
    <property type="entry name" value="PTS_EIIA_man-typ_sf"/>
</dbReference>